<dbReference type="Gene3D" id="3.40.50.11240">
    <property type="entry name" value="Ethanolamine ammonia-lyase light chain (EutC)"/>
    <property type="match status" value="1"/>
</dbReference>
<keyword evidence="2 5" id="KW-0456">Lyase</keyword>
<dbReference type="GO" id="GO:0006520">
    <property type="term" value="P:amino acid metabolic process"/>
    <property type="evidence" value="ECO:0007669"/>
    <property type="project" value="InterPro"/>
</dbReference>
<comment type="catalytic activity">
    <reaction evidence="5">
        <text>ethanolamine = acetaldehyde + NH4(+)</text>
        <dbReference type="Rhea" id="RHEA:15313"/>
        <dbReference type="ChEBI" id="CHEBI:15343"/>
        <dbReference type="ChEBI" id="CHEBI:28938"/>
        <dbReference type="ChEBI" id="CHEBI:57603"/>
        <dbReference type="EC" id="4.3.1.7"/>
    </reaction>
</comment>
<evidence type="ECO:0000313" key="7">
    <source>
        <dbReference type="Proteomes" id="UP000230551"/>
    </source>
</evidence>
<sequence length="255" mass="26244">MTGNEPATDFWGALRTTTSARIGLGRAGNSLPSRDVLDLAAAHAAARDAVHEPLDTDAMIAAAREVGLGEPTVVTSRAANRAEYLRRPDLGRLPAEPMNLTAGDWDVGFVLADGLSPAALAKHGAALLGALTGALAGLTMAPPVIATQARVALGDHIAAASGFRTLLVIIGERPGLSVADSLGVYLTHQPRPGRSDAERNCVSNIHPPDGLGYAEAARITAGLVTGARALGRSGVDLKDTSRSEQLSAERLDELG</sequence>
<protein>
    <recommendedName>
        <fullName evidence="5">Ethanolamine ammonia-lyase small subunit</fullName>
        <shortName evidence="5">EAL small subunit</shortName>
        <ecNumber evidence="5">4.3.1.7</ecNumber>
    </recommendedName>
</protein>
<dbReference type="HAMAP" id="MF_00601">
    <property type="entry name" value="EutC"/>
    <property type="match status" value="1"/>
</dbReference>
<accession>A0A2G5PHA3</accession>
<dbReference type="PANTHER" id="PTHR39330">
    <property type="entry name" value="ETHANOLAMINE AMMONIA-LYASE LIGHT CHAIN"/>
    <property type="match status" value="1"/>
</dbReference>
<dbReference type="RefSeq" id="WP_090588143.1">
    <property type="nucleotide sequence ID" value="NZ_CP104302.1"/>
</dbReference>
<comment type="subcellular location">
    <subcellularLocation>
        <location evidence="5">Bacterial microcompartment</location>
    </subcellularLocation>
</comment>
<name>A0A2G5PHA3_9MYCO</name>
<keyword evidence="7" id="KW-1185">Reference proteome</keyword>
<dbReference type="AlphaFoldDB" id="A0A2G5PHA3"/>
<dbReference type="GO" id="GO:0031419">
    <property type="term" value="F:cobalamin binding"/>
    <property type="evidence" value="ECO:0007669"/>
    <property type="project" value="UniProtKB-UniRule"/>
</dbReference>
<dbReference type="STRING" id="85968.GCA_900073015_01504"/>
<keyword evidence="1 5" id="KW-0846">Cobalamin</keyword>
<dbReference type="InterPro" id="IPR009246">
    <property type="entry name" value="EutC"/>
</dbReference>
<dbReference type="Gene3D" id="1.10.30.40">
    <property type="entry name" value="Ethanolamine ammonia-lyase light chain (EutC), N-terminal domain"/>
    <property type="match status" value="1"/>
</dbReference>
<evidence type="ECO:0000256" key="4">
    <source>
        <dbReference type="ARBA" id="ARBA00024446"/>
    </source>
</evidence>
<evidence type="ECO:0000256" key="5">
    <source>
        <dbReference type="HAMAP-Rule" id="MF_00601"/>
    </source>
</evidence>
<dbReference type="EMBL" id="PDCN02000001">
    <property type="protein sequence ID" value="PIB77686.1"/>
    <property type="molecule type" value="Genomic_DNA"/>
</dbReference>
<dbReference type="InterPro" id="IPR042255">
    <property type="entry name" value="EutC_N"/>
</dbReference>
<keyword evidence="3 5" id="KW-0170">Cobalt</keyword>
<comment type="subunit">
    <text evidence="5">The basic unit is a heterodimer which dimerizes to form tetramers. The heterotetramers trimerize; 6 large subunits form a core ring with 6 small subunits projecting outwards.</text>
</comment>
<dbReference type="GO" id="GO:0046336">
    <property type="term" value="P:ethanolamine catabolic process"/>
    <property type="evidence" value="ECO:0007669"/>
    <property type="project" value="UniProtKB-UniRule"/>
</dbReference>
<dbReference type="GO" id="GO:0008851">
    <property type="term" value="F:ethanolamine ammonia-lyase activity"/>
    <property type="evidence" value="ECO:0007669"/>
    <property type="project" value="UniProtKB-UniRule"/>
</dbReference>
<dbReference type="PIRSF" id="PIRSF018982">
    <property type="entry name" value="EutC"/>
    <property type="match status" value="1"/>
</dbReference>
<evidence type="ECO:0000313" key="6">
    <source>
        <dbReference type="EMBL" id="PIB77686.1"/>
    </source>
</evidence>
<reference evidence="6 7" key="1">
    <citation type="journal article" date="2017" name="Infect. Genet. Evol.">
        <title>The new phylogeny of the genus Mycobacterium: The old and the news.</title>
        <authorList>
            <person name="Tortoli E."/>
            <person name="Fedrizzi T."/>
            <person name="Meehan C.J."/>
            <person name="Trovato A."/>
            <person name="Grottola A."/>
            <person name="Giacobazzi E."/>
            <person name="Serpini G.F."/>
            <person name="Tagliazucchi S."/>
            <person name="Fabio A."/>
            <person name="Bettua C."/>
            <person name="Bertorelli R."/>
            <person name="Frascaro F."/>
            <person name="De Sanctis V."/>
            <person name="Pecorari M."/>
            <person name="Jousson O."/>
            <person name="Segata N."/>
            <person name="Cirillo D.M."/>
        </authorList>
    </citation>
    <scope>NUCLEOTIDE SEQUENCE [LARGE SCALE GENOMIC DNA]</scope>
    <source>
        <strain evidence="6 7">CIP1034565</strain>
    </source>
</reference>
<dbReference type="GO" id="GO:0009350">
    <property type="term" value="C:ethanolamine ammonia-lyase complex"/>
    <property type="evidence" value="ECO:0007669"/>
    <property type="project" value="UniProtKB-UniRule"/>
</dbReference>
<evidence type="ECO:0000256" key="1">
    <source>
        <dbReference type="ARBA" id="ARBA00022628"/>
    </source>
</evidence>
<comment type="pathway">
    <text evidence="5">Amine and polyamine degradation; ethanolamine degradation.</text>
</comment>
<dbReference type="EC" id="4.3.1.7" evidence="5"/>
<dbReference type="Pfam" id="PF05985">
    <property type="entry name" value="EutC"/>
    <property type="match status" value="1"/>
</dbReference>
<proteinExistence type="inferred from homology"/>
<evidence type="ECO:0000256" key="2">
    <source>
        <dbReference type="ARBA" id="ARBA00023239"/>
    </source>
</evidence>
<keyword evidence="4 5" id="KW-1283">Bacterial microcompartment</keyword>
<evidence type="ECO:0000256" key="3">
    <source>
        <dbReference type="ARBA" id="ARBA00023285"/>
    </source>
</evidence>
<dbReference type="Proteomes" id="UP000230551">
    <property type="component" value="Unassembled WGS sequence"/>
</dbReference>
<feature type="binding site" evidence="5">
    <location>
        <position position="172"/>
    </location>
    <ligand>
        <name>adenosylcob(III)alamin</name>
        <dbReference type="ChEBI" id="CHEBI:18408"/>
    </ligand>
</feature>
<feature type="binding site" evidence="5">
    <location>
        <position position="151"/>
    </location>
    <ligand>
        <name>adenosylcob(III)alamin</name>
        <dbReference type="ChEBI" id="CHEBI:18408"/>
    </ligand>
</feature>
<gene>
    <name evidence="5" type="primary">eutC</name>
    <name evidence="6" type="ORF">CQY22_001715</name>
</gene>
<dbReference type="NCBIfam" id="NF003971">
    <property type="entry name" value="PRK05465.1"/>
    <property type="match status" value="1"/>
</dbReference>
<dbReference type="UniPathway" id="UPA00560"/>
<feature type="binding site" evidence="5">
    <location>
        <position position="201"/>
    </location>
    <ligand>
        <name>adenosylcob(III)alamin</name>
        <dbReference type="ChEBI" id="CHEBI:18408"/>
    </ligand>
</feature>
<organism evidence="6 7">
    <name type="scientific">Mycolicibacterium brumae</name>
    <dbReference type="NCBI Taxonomy" id="85968"/>
    <lineage>
        <taxon>Bacteria</taxon>
        <taxon>Bacillati</taxon>
        <taxon>Actinomycetota</taxon>
        <taxon>Actinomycetes</taxon>
        <taxon>Mycobacteriales</taxon>
        <taxon>Mycobacteriaceae</taxon>
        <taxon>Mycolicibacterium</taxon>
    </lineage>
</organism>
<comment type="function">
    <text evidence="5">Catalyzes the deamination of various vicinal amino-alcohols to oxo compounds. Allows this organism to utilize ethanolamine as the sole source of nitrogen and carbon in the presence of external vitamin B12.</text>
</comment>
<comment type="caution">
    <text evidence="6">The sequence shown here is derived from an EMBL/GenBank/DDBJ whole genome shotgun (WGS) entry which is preliminary data.</text>
</comment>
<dbReference type="OrthoDB" id="114248at2"/>
<dbReference type="PANTHER" id="PTHR39330:SF1">
    <property type="entry name" value="ETHANOLAMINE AMMONIA-LYASE SMALL SUBUNIT"/>
    <property type="match status" value="1"/>
</dbReference>
<dbReference type="InterPro" id="IPR042251">
    <property type="entry name" value="EutC_C"/>
</dbReference>
<comment type="cofactor">
    <cofactor evidence="5">
        <name>adenosylcob(III)alamin</name>
        <dbReference type="ChEBI" id="CHEBI:18408"/>
    </cofactor>
    <text evidence="5">Binds between the large and small subunits.</text>
</comment>
<dbReference type="GO" id="GO:0031471">
    <property type="term" value="C:ethanolamine degradation polyhedral organelle"/>
    <property type="evidence" value="ECO:0007669"/>
    <property type="project" value="UniProtKB-UniRule"/>
</dbReference>
<comment type="similarity">
    <text evidence="5">Belongs to the EutC family.</text>
</comment>